<evidence type="ECO:0000256" key="7">
    <source>
        <dbReference type="ARBA" id="ARBA00051337"/>
    </source>
</evidence>
<dbReference type="CDD" id="cd05918">
    <property type="entry name" value="A_NRPS_SidN3_like"/>
    <property type="match status" value="1"/>
</dbReference>
<evidence type="ECO:0000256" key="5">
    <source>
        <dbReference type="ARBA" id="ARBA00023026"/>
    </source>
</evidence>
<keyword evidence="5" id="KW-0843">Virulence</keyword>
<evidence type="ECO:0000256" key="4">
    <source>
        <dbReference type="ARBA" id="ARBA00022598"/>
    </source>
</evidence>
<dbReference type="SUPFAM" id="SSF56801">
    <property type="entry name" value="Acetyl-CoA synthetase-like"/>
    <property type="match status" value="1"/>
</dbReference>
<dbReference type="InterPro" id="IPR023213">
    <property type="entry name" value="CAT-like_dom_sf"/>
</dbReference>
<dbReference type="InterPro" id="IPR000873">
    <property type="entry name" value="AMP-dep_synth/lig_dom"/>
</dbReference>
<dbReference type="STRING" id="100816.A0A175VWF0"/>
<dbReference type="OrthoDB" id="416786at2759"/>
<dbReference type="InterPro" id="IPR036736">
    <property type="entry name" value="ACP-like_sf"/>
</dbReference>
<dbReference type="FunFam" id="1.10.1200.10:FF:000005">
    <property type="entry name" value="Nonribosomal peptide synthetase 1"/>
    <property type="match status" value="1"/>
</dbReference>
<evidence type="ECO:0000256" key="6">
    <source>
        <dbReference type="ARBA" id="ARBA00029454"/>
    </source>
</evidence>
<dbReference type="CDD" id="cd19545">
    <property type="entry name" value="FUM14_C_NRPS-like"/>
    <property type="match status" value="1"/>
</dbReference>
<dbReference type="InterPro" id="IPR010071">
    <property type="entry name" value="AA_adenyl_dom"/>
</dbReference>
<dbReference type="GO" id="GO:0031177">
    <property type="term" value="F:phosphopantetheine binding"/>
    <property type="evidence" value="ECO:0007669"/>
    <property type="project" value="TreeGrafter"/>
</dbReference>
<evidence type="ECO:0000256" key="1">
    <source>
        <dbReference type="ARBA" id="ARBA00004685"/>
    </source>
</evidence>
<protein>
    <recommendedName>
        <fullName evidence="8">Brevianamide F synthase</fullName>
    </recommendedName>
    <alternativeName>
        <fullName evidence="9">Fumitremorgin biosynthesis protein A</fullName>
    </alternativeName>
</protein>
<dbReference type="GO" id="GO:0043041">
    <property type="term" value="P:amino acid activation for nonribosomal peptide biosynthetic process"/>
    <property type="evidence" value="ECO:0007669"/>
    <property type="project" value="TreeGrafter"/>
</dbReference>
<dbReference type="FunFam" id="1.10.1200.10:FF:000028">
    <property type="entry name" value="Nonribosomal peptide synthetase 13"/>
    <property type="match status" value="1"/>
</dbReference>
<organism evidence="11 12">
    <name type="scientific">Madurella mycetomatis</name>
    <dbReference type="NCBI Taxonomy" id="100816"/>
    <lineage>
        <taxon>Eukaryota</taxon>
        <taxon>Fungi</taxon>
        <taxon>Dikarya</taxon>
        <taxon>Ascomycota</taxon>
        <taxon>Pezizomycotina</taxon>
        <taxon>Sordariomycetes</taxon>
        <taxon>Sordariomycetidae</taxon>
        <taxon>Sordariales</taxon>
        <taxon>Sordariales incertae sedis</taxon>
        <taxon>Madurella</taxon>
    </lineage>
</organism>
<dbReference type="InterPro" id="IPR042099">
    <property type="entry name" value="ANL_N_sf"/>
</dbReference>
<evidence type="ECO:0000256" key="3">
    <source>
        <dbReference type="ARBA" id="ARBA00022553"/>
    </source>
</evidence>
<dbReference type="FunFam" id="3.30.559.30:FF:000003">
    <property type="entry name" value="Nonribosomal peptide synthase SidD"/>
    <property type="match status" value="1"/>
</dbReference>
<dbReference type="EMBL" id="LCTW02000243">
    <property type="protein sequence ID" value="KXX75868.1"/>
    <property type="molecule type" value="Genomic_DNA"/>
</dbReference>
<dbReference type="InterPro" id="IPR045851">
    <property type="entry name" value="AMP-bd_C_sf"/>
</dbReference>
<dbReference type="PANTHER" id="PTHR45527:SF3">
    <property type="entry name" value="SIDEROPHORE SYNTHETASE (EUROFUNG)"/>
    <property type="match status" value="1"/>
</dbReference>
<comment type="pathway">
    <text evidence="1">Mycotoxin biosynthesis.</text>
</comment>
<dbReference type="PROSITE" id="PS00455">
    <property type="entry name" value="AMP_BINDING"/>
    <property type="match status" value="1"/>
</dbReference>
<name>A0A175VWF0_9PEZI</name>
<dbReference type="Gene3D" id="3.30.300.30">
    <property type="match status" value="1"/>
</dbReference>
<dbReference type="GO" id="GO:1902181">
    <property type="term" value="P:verruculogen biosynthetic process"/>
    <property type="evidence" value="ECO:0007669"/>
    <property type="project" value="UniProtKB-ARBA"/>
</dbReference>
<evidence type="ECO:0000313" key="12">
    <source>
        <dbReference type="Proteomes" id="UP000078237"/>
    </source>
</evidence>
<dbReference type="FunFam" id="3.40.50.12780:FF:000014">
    <property type="entry name" value="Nonribosomal peptide synthetase 1"/>
    <property type="match status" value="1"/>
</dbReference>
<dbReference type="SUPFAM" id="SSF52777">
    <property type="entry name" value="CoA-dependent acyltransferases"/>
    <property type="match status" value="4"/>
</dbReference>
<feature type="domain" description="Carrier" evidence="10">
    <location>
        <begin position="1469"/>
        <end position="1545"/>
    </location>
</feature>
<dbReference type="PROSITE" id="PS50075">
    <property type="entry name" value="CARRIER"/>
    <property type="match status" value="2"/>
</dbReference>
<comment type="similarity">
    <text evidence="6">Belongs to the NRP synthetase family.</text>
</comment>
<dbReference type="GO" id="GO:0005737">
    <property type="term" value="C:cytoplasm"/>
    <property type="evidence" value="ECO:0007669"/>
    <property type="project" value="TreeGrafter"/>
</dbReference>
<accession>A0A175VWF0</accession>
<evidence type="ECO:0000256" key="8">
    <source>
        <dbReference type="ARBA" id="ARBA00078163"/>
    </source>
</evidence>
<dbReference type="VEuPathDB" id="FungiDB:MMYC01_209074"/>
<feature type="domain" description="Carrier" evidence="10">
    <location>
        <begin position="791"/>
        <end position="866"/>
    </location>
</feature>
<dbReference type="AlphaFoldDB" id="A0A175VWF0"/>
<dbReference type="FunFam" id="3.30.300.30:FF:000015">
    <property type="entry name" value="Nonribosomal peptide synthase SidD"/>
    <property type="match status" value="1"/>
</dbReference>
<dbReference type="Gene3D" id="1.10.1200.10">
    <property type="entry name" value="ACP-like"/>
    <property type="match status" value="2"/>
</dbReference>
<dbReference type="PANTHER" id="PTHR45527">
    <property type="entry name" value="NONRIBOSOMAL PEPTIDE SYNTHETASE"/>
    <property type="match status" value="1"/>
</dbReference>
<keyword evidence="4" id="KW-0436">Ligase</keyword>
<evidence type="ECO:0000256" key="9">
    <source>
        <dbReference type="ARBA" id="ARBA00079461"/>
    </source>
</evidence>
<dbReference type="InterPro" id="IPR009081">
    <property type="entry name" value="PP-bd_ACP"/>
</dbReference>
<evidence type="ECO:0000313" key="11">
    <source>
        <dbReference type="EMBL" id="KXX75868.1"/>
    </source>
</evidence>
<dbReference type="Gene3D" id="3.30.559.30">
    <property type="entry name" value="Nonribosomal peptide synthetase, condensation domain"/>
    <property type="match status" value="2"/>
</dbReference>
<dbReference type="Pfam" id="PF00668">
    <property type="entry name" value="Condensation"/>
    <property type="match status" value="2"/>
</dbReference>
<dbReference type="InterPro" id="IPR020845">
    <property type="entry name" value="AMP-binding_CS"/>
</dbReference>
<keyword evidence="3" id="KW-0597">Phosphoprotein</keyword>
<keyword evidence="12" id="KW-1185">Reference proteome</keyword>
<comment type="catalytic activity">
    <reaction evidence="7">
        <text>L-proline + L-tryptophan + 2 ATP = brevianamide F + 2 AMP + 2 diphosphate + 2 H(+)</text>
        <dbReference type="Rhea" id="RHEA:35935"/>
        <dbReference type="ChEBI" id="CHEBI:15378"/>
        <dbReference type="ChEBI" id="CHEBI:30616"/>
        <dbReference type="ChEBI" id="CHEBI:33019"/>
        <dbReference type="ChEBI" id="CHEBI:57912"/>
        <dbReference type="ChEBI" id="CHEBI:60039"/>
        <dbReference type="ChEBI" id="CHEBI:64530"/>
        <dbReference type="ChEBI" id="CHEBI:456215"/>
    </reaction>
</comment>
<dbReference type="SUPFAM" id="SSF47336">
    <property type="entry name" value="ACP-like"/>
    <property type="match status" value="2"/>
</dbReference>
<keyword evidence="2" id="KW-0596">Phosphopantetheine</keyword>
<gene>
    <name evidence="11" type="ORF">MMYC01_209074</name>
</gene>
<dbReference type="GO" id="GO:0016874">
    <property type="term" value="F:ligase activity"/>
    <property type="evidence" value="ECO:0007669"/>
    <property type="project" value="UniProtKB-KW"/>
</dbReference>
<dbReference type="Gene3D" id="3.30.559.10">
    <property type="entry name" value="Chloramphenicol acetyltransferase-like domain"/>
    <property type="match status" value="2"/>
</dbReference>
<comment type="caution">
    <text evidence="11">The sequence shown here is derived from an EMBL/GenBank/DDBJ whole genome shotgun (WGS) entry which is preliminary data.</text>
</comment>
<dbReference type="InterPro" id="IPR001242">
    <property type="entry name" value="Condensation_dom"/>
</dbReference>
<dbReference type="Pfam" id="PF00550">
    <property type="entry name" value="PP-binding"/>
    <property type="match status" value="2"/>
</dbReference>
<dbReference type="NCBIfam" id="TIGR01733">
    <property type="entry name" value="AA-adenyl-dom"/>
    <property type="match status" value="1"/>
</dbReference>
<evidence type="ECO:0000259" key="10">
    <source>
        <dbReference type="PROSITE" id="PS50075"/>
    </source>
</evidence>
<dbReference type="Gene3D" id="3.40.50.12780">
    <property type="entry name" value="N-terminal domain of ligase-like"/>
    <property type="match status" value="1"/>
</dbReference>
<dbReference type="Proteomes" id="UP000078237">
    <property type="component" value="Unassembled WGS sequence"/>
</dbReference>
<reference evidence="11 12" key="1">
    <citation type="journal article" date="2016" name="Genome Announc.">
        <title>Genome Sequence of Madurella mycetomatis mm55, Isolated from a Human Mycetoma Case in Sudan.</title>
        <authorList>
            <person name="Smit S."/>
            <person name="Derks M.F."/>
            <person name="Bervoets S."/>
            <person name="Fahal A."/>
            <person name="van Leeuwen W."/>
            <person name="van Belkum A."/>
            <person name="van de Sande W.W."/>
        </authorList>
    </citation>
    <scope>NUCLEOTIDE SEQUENCE [LARGE SCALE GENOMIC DNA]</scope>
    <source>
        <strain evidence="12">mm55</strain>
    </source>
</reference>
<proteinExistence type="inferred from homology"/>
<evidence type="ECO:0000256" key="2">
    <source>
        <dbReference type="ARBA" id="ARBA00022450"/>
    </source>
</evidence>
<sequence>MHLAQHAPGFLGLGNGLRPDAMHLRAPSTPPEAVTRSVSLANIPGNEGTDSFRQDDIILTWALLQQRERGEDNPVEQFTWGVRSVGGTETILHFSLPALGLMLSRTTSGTVAAFLKAVQQSIPSIEPSQLEAIFFYDEAPISICPKGGESDTEPTEWTFQLRVLREGNILNLWGLWPNKHVALSEQQAGDKLDTFIELLNIITQRPESPVRELLDPLPRDLNQIWSWNATLPPIIDRTMHDIISEQAAANLDKIALSSWDGQFTYAELETLSTSLGHHLCSLGITVGTIVPLCFEKSRWTIIALLGVMKAGGAFALTDPTSQPEARLQAMVEQTGASLVVASATQSELARRLVPEDGEVVVVSEEFLASLSKKVDETASLPTIPTATSPLYIQFTSGSTGKPKGVVISHANYTSGAIPRAEAVGYNSSSRVFEFASYAFDVSIDCMLCTLAVGGTICIPSDADRMNDLGGAIGSSGANMAHMTPSVARVLDPTVIAELDVLGLGGEAVSAADAASWSKGKTSVIIAYGPSECTVGCTVNNTFARHREERKLFTTGNIGKGVGAVGWVADPEDHNRLVPVGSVGELLVEGPVVGIGYLGEPEKTAEVFIEDPTWLVAGHGTVAGRHGRLYKTGDLVRYDPDGSGDFVFVGRKDAQVKLRGQRVELVEIEHHLRGKLPSGVKLAAEVINPIGGEPTLVTFVAEAPPHTESGRGPEGYPSFSDEMVTALTGIDEALGIELPRYMVPVAYLPLCEMPTLPSAKIDRKKLRAIGETMTREQIAGIARRSKRTESGAPSTETERVLQNVWRTLLGDQVDISVHDNFFALGGDSLRAMRLVPAARVMGIVLTVADVFRYPVLRDMAVVAKTVSIEQGRDAPDVVQPFSLLENDWLPGQARAEASKHCGVDEADVEDVYPCTPLQEALMALSAKVKDAYVAQRVLKLDSFDSADKLQAAFESIASDSAILRTRIIQVPQRGLVQVVVKEPILWRSAATLTEYLEKDREEQMDLGRPLVRYAMIREGRNVHFVLTMHHAVYDGWSMPLVVDRVNQAYRGILPRRPAAEFKHFIHYLNNRLDRVACDTYWRDQLAGATGVQFPRLPFEGYQTQADSLLEVDISLEGRRLPTCPNATVTLATVVRAAWALVASQYCSGNKDIVFGETLTGRNAPIVGAEEIEGPMITTVPIRICIDRDIAVEEYLQSIAQQAVTQIPYEHAGLQHIRRLGDDALEACELRTGFVLHPAAGNVPADEQTPANGLVPAGDSEAAQEALKFNTYALMLVCSLSADGFFVMASFDSKTVDKGTMSRVLEQLRAVVHQLCEAEGKTVRVGDVQCLTDADREELQTLSWRMTLEGDNLAELGFVADDIDGAWIVDAESHEHPLPRGAVGELLVRTSKTLGAPAVAIEEPRWLKQAMAEGAQRGEGARLYRTGRFASFDPVSIGNGGTHTLRILKPSQVKAQKAVVKRAAATAPAVSATSTKQKTLRGIWSRLLKIDEAEIYLGDSFFTRGGDSITAMKLVSEARQQGMQLTVAQVFANRTLFEMANAMQPAPAPSAERDVARTQVKAEYKPFSLFFNSLMERIRDTFENKSWRIADILPARPLQDIAVQGTVELPRFSIRYELMHFEGMVDRARLFRACQELVSRNEILRTVFARLDGMCYSVVVENPFVVPVVEYEIDGDDVESFAAQLCRLDAQTRMPYGSSFVKWFFVTNGTRCSLVFRLSHAQYDEICLPIFLNQLHQLYQDSDAVPVSHPFSAFVNHTLQDSIPRAIPYWRDLLAGSPGISLLKPHTPVTNRRHFAIHRAFDISARSRDVTVATLPSAAWALTLARLLGVNDVVFGEVASGRSVDVPGIPDANSITGPCWQYVPTRVRFGNLKTGHDLLAAVQHQHMMTSSHDCMGLTEIVRHCTDWDPKSVTWFDSVVHQDVAHVETLSFLDRNARFETIYPYEEPLREWKIQAFHQGETLTLEIVTFESWKEHAVRLLDDLIVSMEQLVQRPWEELNIVWWA</sequence>
<dbReference type="Pfam" id="PF00501">
    <property type="entry name" value="AMP-binding"/>
    <property type="match status" value="1"/>
</dbReference>